<feature type="short sequence motif" description="Nudix box" evidence="3">
    <location>
        <begin position="46"/>
        <end position="67"/>
    </location>
</feature>
<dbReference type="AlphaFoldDB" id="A0A0F3MK69"/>
<comment type="similarity">
    <text evidence="3">Belongs to the Nudix hydrolase family. RppH subfamily.</text>
</comment>
<dbReference type="PROSITE" id="PS00893">
    <property type="entry name" value="NUDIX_BOX"/>
    <property type="match status" value="1"/>
</dbReference>
<dbReference type="PANTHER" id="PTHR11839">
    <property type="entry name" value="UDP/ADP-SUGAR PYROPHOSPHATASE"/>
    <property type="match status" value="1"/>
</dbReference>
<dbReference type="EC" id="3.6.1.-" evidence="3"/>
<comment type="function">
    <text evidence="3">Accelerates the degradation of transcripts by removing pyrophosphate from the 5'-end of triphosphorylated RNA, leading to a more labile monophosphorylated state that can stimulate subsequent ribonuclease cleavage.</text>
</comment>
<keyword evidence="2 3" id="KW-0378">Hydrolase</keyword>
<dbReference type="InterPro" id="IPR000086">
    <property type="entry name" value="NUDIX_hydrolase_dom"/>
</dbReference>
<evidence type="ECO:0000256" key="2">
    <source>
        <dbReference type="ARBA" id="ARBA00022801"/>
    </source>
</evidence>
<evidence type="ECO:0000313" key="5">
    <source>
        <dbReference type="EMBL" id="KJV55867.1"/>
    </source>
</evidence>
<evidence type="ECO:0000256" key="1">
    <source>
        <dbReference type="ARBA" id="ARBA00001946"/>
    </source>
</evidence>
<dbReference type="GO" id="GO:0008893">
    <property type="term" value="F:guanosine-3',5'-bis(diphosphate) 3'-diphosphatase activity"/>
    <property type="evidence" value="ECO:0007669"/>
    <property type="project" value="TreeGrafter"/>
</dbReference>
<comment type="cofactor">
    <cofactor evidence="1">
        <name>Mg(2+)</name>
        <dbReference type="ChEBI" id="CHEBI:18420"/>
    </cofactor>
</comment>
<dbReference type="GO" id="GO:0006753">
    <property type="term" value="P:nucleoside phosphate metabolic process"/>
    <property type="evidence" value="ECO:0007669"/>
    <property type="project" value="TreeGrafter"/>
</dbReference>
<dbReference type="CDD" id="cd03671">
    <property type="entry name" value="NUDIX_Ap4A_hydrolase_plant_like"/>
    <property type="match status" value="1"/>
</dbReference>
<dbReference type="EMBL" id="LANP01000016">
    <property type="protein sequence ID" value="KJV55867.1"/>
    <property type="molecule type" value="Genomic_DNA"/>
</dbReference>
<feature type="domain" description="Nudix hydrolase" evidence="4">
    <location>
        <begin position="12"/>
        <end position="154"/>
    </location>
</feature>
<dbReference type="SUPFAM" id="SSF55811">
    <property type="entry name" value="Nudix"/>
    <property type="match status" value="1"/>
</dbReference>
<comment type="caution">
    <text evidence="5">The sequence shown here is derived from an EMBL/GenBank/DDBJ whole genome shotgun (WGS) entry which is preliminary data.</text>
</comment>
<dbReference type="PATRIC" id="fig|1359168.3.peg.309"/>
<dbReference type="Pfam" id="PF00293">
    <property type="entry name" value="NUDIX"/>
    <property type="match status" value="1"/>
</dbReference>
<dbReference type="NCBIfam" id="NF001936">
    <property type="entry name" value="PRK00714.1-3"/>
    <property type="match status" value="1"/>
</dbReference>
<sequence>MDNVIRNYNNLPYRIGVGMVIINHNKEIFTGKRIDSLHQCWQMPQGGVILGETYSKAVLREMKEEIGCNKAIILAESKNWYSYYIPKFLVPKLWNSKFKGQKQKWFLIKFLGKNEDININTKYPEFSQWKWMHSCQLINNTLPFKRKLYMAVIKEFNAFFR</sequence>
<dbReference type="PROSITE" id="PS51462">
    <property type="entry name" value="NUDIX"/>
    <property type="match status" value="1"/>
</dbReference>
<proteinExistence type="inferred from homology"/>
<evidence type="ECO:0000313" key="6">
    <source>
        <dbReference type="Proteomes" id="UP000033616"/>
    </source>
</evidence>
<dbReference type="Gene3D" id="3.90.79.10">
    <property type="entry name" value="Nucleoside Triphosphate Pyrophosphohydrolase"/>
    <property type="match status" value="1"/>
</dbReference>
<dbReference type="NCBIfam" id="NF001938">
    <property type="entry name" value="PRK00714.1-5"/>
    <property type="match status" value="1"/>
</dbReference>
<protein>
    <recommendedName>
        <fullName evidence="3">RNA pyrophosphohydrolase</fullName>
        <ecNumber evidence="3">3.6.1.-</ecNumber>
    </recommendedName>
    <alternativeName>
        <fullName evidence="3">(Di)nucleoside polyphosphate hydrolase</fullName>
    </alternativeName>
</protein>
<organism evidence="5 6">
    <name type="scientific">Orientia chuto str. Dubai</name>
    <dbReference type="NCBI Taxonomy" id="1359168"/>
    <lineage>
        <taxon>Bacteria</taxon>
        <taxon>Pseudomonadati</taxon>
        <taxon>Pseudomonadota</taxon>
        <taxon>Alphaproteobacteria</taxon>
        <taxon>Rickettsiales</taxon>
        <taxon>Rickettsiaceae</taxon>
        <taxon>Rickettsieae</taxon>
        <taxon>Orientia</taxon>
    </lineage>
</organism>
<evidence type="ECO:0000259" key="4">
    <source>
        <dbReference type="PROSITE" id="PS51462"/>
    </source>
</evidence>
<accession>A0A0F3MK69</accession>
<name>A0A0F3MK69_9RICK</name>
<comment type="cofactor">
    <cofactor evidence="3">
        <name>a divalent metal cation</name>
        <dbReference type="ChEBI" id="CHEBI:60240"/>
    </cofactor>
</comment>
<keyword evidence="6" id="KW-1185">Reference proteome</keyword>
<dbReference type="InterPro" id="IPR015797">
    <property type="entry name" value="NUDIX_hydrolase-like_dom_sf"/>
</dbReference>
<dbReference type="Proteomes" id="UP000033616">
    <property type="component" value="Unassembled WGS sequence"/>
</dbReference>
<dbReference type="OrthoDB" id="9816040at2"/>
<dbReference type="GO" id="GO:0034432">
    <property type="term" value="F:bis(5'-adenosyl)-pentaphosphatase activity"/>
    <property type="evidence" value="ECO:0007669"/>
    <property type="project" value="TreeGrafter"/>
</dbReference>
<dbReference type="STRING" id="1359168.OCHUTO_0694"/>
<dbReference type="RefSeq" id="WP_045797347.1">
    <property type="nucleotide sequence ID" value="NZ_LANP01000016.1"/>
</dbReference>
<dbReference type="PANTHER" id="PTHR11839:SF22">
    <property type="entry name" value="NUDIX HYDROLASE 26, CHLOROPLASTIC"/>
    <property type="match status" value="1"/>
</dbReference>
<dbReference type="InterPro" id="IPR020084">
    <property type="entry name" value="NUDIX_hydrolase_CS"/>
</dbReference>
<dbReference type="HAMAP" id="MF_00298">
    <property type="entry name" value="Nudix_RppH"/>
    <property type="match status" value="1"/>
</dbReference>
<dbReference type="GO" id="GO:0019693">
    <property type="term" value="P:ribose phosphate metabolic process"/>
    <property type="evidence" value="ECO:0007669"/>
    <property type="project" value="TreeGrafter"/>
</dbReference>
<evidence type="ECO:0000256" key="3">
    <source>
        <dbReference type="HAMAP-Rule" id="MF_00298"/>
    </source>
</evidence>
<reference evidence="5 6" key="1">
    <citation type="submission" date="2015-02" db="EMBL/GenBank/DDBJ databases">
        <title>Genome Sequencing of Rickettsiales.</title>
        <authorList>
            <person name="Daugherty S.C."/>
            <person name="Su Q."/>
            <person name="Abolude K."/>
            <person name="Beier-Sexton M."/>
            <person name="Carlyon J.A."/>
            <person name="Carter R."/>
            <person name="Day N.P."/>
            <person name="Dumler S.J."/>
            <person name="Dyachenko V."/>
            <person name="Godinez A."/>
            <person name="Kurtti T.J."/>
            <person name="Lichay M."/>
            <person name="Mullins K.E."/>
            <person name="Ott S."/>
            <person name="Pappas-Brown V."/>
            <person name="Paris D.H."/>
            <person name="Patel P."/>
            <person name="Richards A.L."/>
            <person name="Sadzewicz L."/>
            <person name="Sears K."/>
            <person name="Seidman D."/>
            <person name="Sengamalay N."/>
            <person name="Stenos J."/>
            <person name="Tallon L.J."/>
            <person name="Vincent G."/>
            <person name="Fraser C.M."/>
            <person name="Munderloh U."/>
            <person name="Dunning-Hotopp J.C."/>
        </authorList>
    </citation>
    <scope>NUCLEOTIDE SEQUENCE [LARGE SCALE GENOMIC DNA]</scope>
    <source>
        <strain evidence="5 6">Fuller</strain>
    </source>
</reference>
<dbReference type="InterPro" id="IPR022927">
    <property type="entry name" value="RppH"/>
</dbReference>
<gene>
    <name evidence="3" type="primary">rppH</name>
    <name evidence="3" type="synonym">nudH</name>
    <name evidence="5" type="ORF">OCHUTO_0694</name>
</gene>